<protein>
    <recommendedName>
        <fullName evidence="6">Serpentine receptor class gamma</fullName>
    </recommendedName>
</protein>
<keyword evidence="5 6" id="KW-0472">Membrane</keyword>
<evidence type="ECO:0000256" key="2">
    <source>
        <dbReference type="ARBA" id="ARBA00005692"/>
    </source>
</evidence>
<dbReference type="WBParaSite" id="BXY_0839100.1">
    <property type="protein sequence ID" value="BXY_0839100.1"/>
    <property type="gene ID" value="BXY_0839100"/>
</dbReference>
<proteinExistence type="inferred from homology"/>
<accession>A0A1I7S5V5</accession>
<evidence type="ECO:0000256" key="6">
    <source>
        <dbReference type="RuleBase" id="RU280813"/>
    </source>
</evidence>
<gene>
    <name evidence="7" type="ORF">BXYJ_LOCUS12603</name>
</gene>
<comment type="subcellular location">
    <subcellularLocation>
        <location evidence="1">Membrane</location>
        <topology evidence="1">Multi-pass membrane protein</topology>
    </subcellularLocation>
</comment>
<feature type="transmembrane region" description="Helical" evidence="6">
    <location>
        <begin position="104"/>
        <end position="124"/>
    </location>
</feature>
<feature type="transmembrane region" description="Helical" evidence="6">
    <location>
        <begin position="47"/>
        <end position="65"/>
    </location>
</feature>
<dbReference type="Pfam" id="PF02118">
    <property type="entry name" value="Srg"/>
    <property type="match status" value="1"/>
</dbReference>
<evidence type="ECO:0000256" key="3">
    <source>
        <dbReference type="ARBA" id="ARBA00022692"/>
    </source>
</evidence>
<feature type="transmembrane region" description="Helical" evidence="6">
    <location>
        <begin position="241"/>
        <end position="261"/>
    </location>
</feature>
<keyword evidence="3 6" id="KW-0812">Transmembrane</keyword>
<keyword evidence="9" id="KW-1185">Reference proteome</keyword>
<reference evidence="7" key="2">
    <citation type="submission" date="2020-09" db="EMBL/GenBank/DDBJ databases">
        <authorList>
            <person name="Kikuchi T."/>
        </authorList>
    </citation>
    <scope>NUCLEOTIDE SEQUENCE</scope>
    <source>
        <strain evidence="7">Ka4C1</strain>
    </source>
</reference>
<organism evidence="8 10">
    <name type="scientific">Bursaphelenchus xylophilus</name>
    <name type="common">Pinewood nematode worm</name>
    <name type="synonym">Aphelenchoides xylophilus</name>
    <dbReference type="NCBI Taxonomy" id="6326"/>
    <lineage>
        <taxon>Eukaryota</taxon>
        <taxon>Metazoa</taxon>
        <taxon>Ecdysozoa</taxon>
        <taxon>Nematoda</taxon>
        <taxon>Chromadorea</taxon>
        <taxon>Rhabditida</taxon>
        <taxon>Tylenchina</taxon>
        <taxon>Tylenchomorpha</taxon>
        <taxon>Aphelenchoidea</taxon>
        <taxon>Aphelenchoididae</taxon>
        <taxon>Bursaphelenchus</taxon>
    </lineage>
</organism>
<dbReference type="EMBL" id="CAJFDI010000005">
    <property type="protein sequence ID" value="CAD5232512.1"/>
    <property type="molecule type" value="Genomic_DNA"/>
</dbReference>
<feature type="transmembrane region" description="Helical" evidence="6">
    <location>
        <begin position="199"/>
        <end position="221"/>
    </location>
</feature>
<sequence length="299" mass="35052">MIYVINKFRDHHFASVFYKILFVSGIMDALGYTNAILTGRLPNTDFFVEYLLVPLMTPTFALSPFKYLTNHAILCAQVTPFLLAVNRLTSLFTPLYYERIWKPYKIIIGTFYFVLPFGLCWFLLLNPAEFTYDDTKQWFTFVGFDYDHQFSVGYSTSNMTLYFTMFFAVTSFLVNVFNVGLLVKLRMERLINISREKSLMICTFVVFIAQTTVVMGEYFFVTKFFNIYVTLRFLLPPMFEIMFLFPCVISTLTVPPLRYAVLGREDIERIFTITMHQFLCAEFRVNDGSVQSKSDRYET</sequence>
<dbReference type="AlphaFoldDB" id="A0A1I7S5V5"/>
<dbReference type="Proteomes" id="UP000582659">
    <property type="component" value="Unassembled WGS sequence"/>
</dbReference>
<dbReference type="GO" id="GO:0007606">
    <property type="term" value="P:sensory perception of chemical stimulus"/>
    <property type="evidence" value="ECO:0007669"/>
    <property type="project" value="UniProtKB-UniRule"/>
</dbReference>
<evidence type="ECO:0000313" key="10">
    <source>
        <dbReference type="WBParaSite" id="BXY_0839100.1"/>
    </source>
</evidence>
<evidence type="ECO:0000313" key="7">
    <source>
        <dbReference type="EMBL" id="CAD5232512.1"/>
    </source>
</evidence>
<comment type="similarity">
    <text evidence="2 6">Belongs to the nematode receptor-like protein srg family.</text>
</comment>
<evidence type="ECO:0000256" key="1">
    <source>
        <dbReference type="ARBA" id="ARBA00004141"/>
    </source>
</evidence>
<evidence type="ECO:0000256" key="5">
    <source>
        <dbReference type="ARBA" id="ARBA00023136"/>
    </source>
</evidence>
<dbReference type="Proteomes" id="UP000095284">
    <property type="component" value="Unplaced"/>
</dbReference>
<comment type="caution">
    <text evidence="6">Lacks conserved residue(s) required for the propagation of feature annotation.</text>
</comment>
<keyword evidence="4 6" id="KW-1133">Transmembrane helix</keyword>
<evidence type="ECO:0000256" key="4">
    <source>
        <dbReference type="ARBA" id="ARBA00022989"/>
    </source>
</evidence>
<dbReference type="Proteomes" id="UP000659654">
    <property type="component" value="Unassembled WGS sequence"/>
</dbReference>
<dbReference type="GO" id="GO:0004888">
    <property type="term" value="F:transmembrane signaling receptor activity"/>
    <property type="evidence" value="ECO:0007669"/>
    <property type="project" value="InterPro"/>
</dbReference>
<dbReference type="InterPro" id="IPR000609">
    <property type="entry name" value="7TM_GPCR_serpentine_rcpt_Srg"/>
</dbReference>
<dbReference type="PANTHER" id="PTHR31552:SF8">
    <property type="entry name" value="SERPENTINE RECEPTOR CLASS GAMMA"/>
    <property type="match status" value="1"/>
</dbReference>
<dbReference type="EMBL" id="CAJFCV020000005">
    <property type="protein sequence ID" value="CAG9125095.1"/>
    <property type="molecule type" value="Genomic_DNA"/>
</dbReference>
<feature type="transmembrane region" description="Helical" evidence="6">
    <location>
        <begin position="161"/>
        <end position="183"/>
    </location>
</feature>
<evidence type="ECO:0000313" key="9">
    <source>
        <dbReference type="Proteomes" id="UP000659654"/>
    </source>
</evidence>
<name>A0A1I7S5V5_BURXY</name>
<evidence type="ECO:0000313" key="8">
    <source>
        <dbReference type="Proteomes" id="UP000095284"/>
    </source>
</evidence>
<dbReference type="PANTHER" id="PTHR31552">
    <property type="entry name" value="SERPENTINE RECEPTOR CLASS GAMMA"/>
    <property type="match status" value="1"/>
</dbReference>
<feature type="transmembrane region" description="Helical" evidence="6">
    <location>
        <begin position="16"/>
        <end position="35"/>
    </location>
</feature>
<reference evidence="10" key="1">
    <citation type="submission" date="2016-11" db="UniProtKB">
        <authorList>
            <consortium name="WormBaseParasite"/>
        </authorList>
    </citation>
    <scope>IDENTIFICATION</scope>
</reference>
<dbReference type="GO" id="GO:0016020">
    <property type="term" value="C:membrane"/>
    <property type="evidence" value="ECO:0007669"/>
    <property type="project" value="UniProtKB-SubCell"/>
</dbReference>